<organism evidence="1 2">
    <name type="scientific">Henosepilachna vigintioctopunctata</name>
    <dbReference type="NCBI Taxonomy" id="420089"/>
    <lineage>
        <taxon>Eukaryota</taxon>
        <taxon>Metazoa</taxon>
        <taxon>Ecdysozoa</taxon>
        <taxon>Arthropoda</taxon>
        <taxon>Hexapoda</taxon>
        <taxon>Insecta</taxon>
        <taxon>Pterygota</taxon>
        <taxon>Neoptera</taxon>
        <taxon>Endopterygota</taxon>
        <taxon>Coleoptera</taxon>
        <taxon>Polyphaga</taxon>
        <taxon>Cucujiformia</taxon>
        <taxon>Coccinelloidea</taxon>
        <taxon>Coccinellidae</taxon>
        <taxon>Epilachninae</taxon>
        <taxon>Epilachnini</taxon>
        <taxon>Henosepilachna</taxon>
    </lineage>
</organism>
<dbReference type="AlphaFoldDB" id="A0AAW1VHV1"/>
<reference evidence="1 2" key="1">
    <citation type="submission" date="2023-03" db="EMBL/GenBank/DDBJ databases">
        <title>Genome insight into feeding habits of ladybird beetles.</title>
        <authorList>
            <person name="Li H.-S."/>
            <person name="Huang Y.-H."/>
            <person name="Pang H."/>
        </authorList>
    </citation>
    <scope>NUCLEOTIDE SEQUENCE [LARGE SCALE GENOMIC DNA]</scope>
    <source>
        <strain evidence="1">SYSU_2023b</strain>
        <tissue evidence="1">Whole body</tissue>
    </source>
</reference>
<accession>A0AAW1VHV1</accession>
<comment type="caution">
    <text evidence="1">The sequence shown here is derived from an EMBL/GenBank/DDBJ whole genome shotgun (WGS) entry which is preliminary data.</text>
</comment>
<evidence type="ECO:0000313" key="2">
    <source>
        <dbReference type="Proteomes" id="UP001431783"/>
    </source>
</evidence>
<sequence>MDGIKEGIKENIFKIKNRLDEVVVVTNLEANFRRTKDVGIQTEEEGAIGRQTTAQEIRASIRVKLDEEELNRITEKDWPEEVYDNRIDKKFITSPEVKGNIVILAPVDRMKELKFVKQLAESRGLHNYIESGKLREDEVVVRKAADWTIFGQHEEKEEGDVIFAILPKEQKRQSWKLYEILSALKDTVEASSGAPCGGVISSSQA</sequence>
<evidence type="ECO:0000313" key="1">
    <source>
        <dbReference type="EMBL" id="KAK9892792.1"/>
    </source>
</evidence>
<name>A0AAW1VHV1_9CUCU</name>
<gene>
    <name evidence="1" type="ORF">WA026_021984</name>
</gene>
<dbReference type="Proteomes" id="UP001431783">
    <property type="component" value="Unassembled WGS sequence"/>
</dbReference>
<dbReference type="EMBL" id="JARQZJ010000138">
    <property type="protein sequence ID" value="KAK9892792.1"/>
    <property type="molecule type" value="Genomic_DNA"/>
</dbReference>
<keyword evidence="2" id="KW-1185">Reference proteome</keyword>
<protein>
    <submittedName>
        <fullName evidence="1">Uncharacterized protein</fullName>
    </submittedName>
</protein>
<proteinExistence type="predicted"/>